<dbReference type="GO" id="GO:0071949">
    <property type="term" value="F:FAD binding"/>
    <property type="evidence" value="ECO:0007669"/>
    <property type="project" value="InterPro"/>
</dbReference>
<evidence type="ECO:0000256" key="15">
    <source>
        <dbReference type="ARBA" id="ARBA00048914"/>
    </source>
</evidence>
<evidence type="ECO:0000256" key="16">
    <source>
        <dbReference type="HAMAP-Rule" id="MF_00037"/>
    </source>
</evidence>
<comment type="catalytic activity">
    <reaction evidence="15 16">
        <text>UDP-N-acetyl-alpha-D-muramate + NADP(+) = UDP-N-acetyl-3-O-(1-carboxyvinyl)-alpha-D-glucosamine + NADPH + H(+)</text>
        <dbReference type="Rhea" id="RHEA:12248"/>
        <dbReference type="ChEBI" id="CHEBI:15378"/>
        <dbReference type="ChEBI" id="CHEBI:57783"/>
        <dbReference type="ChEBI" id="CHEBI:58349"/>
        <dbReference type="ChEBI" id="CHEBI:68483"/>
        <dbReference type="ChEBI" id="CHEBI:70757"/>
        <dbReference type="EC" id="1.3.1.98"/>
    </reaction>
</comment>
<keyword evidence="6 16" id="KW-0132">Cell division</keyword>
<dbReference type="AlphaFoldDB" id="A0A133PJ30"/>
<dbReference type="Gene3D" id="3.30.43.10">
    <property type="entry name" value="Uridine Diphospho-n-acetylenolpyruvylglucosamine Reductase, domain 2"/>
    <property type="match status" value="1"/>
</dbReference>
<evidence type="ECO:0000256" key="10">
    <source>
        <dbReference type="ARBA" id="ARBA00022960"/>
    </source>
</evidence>
<comment type="similarity">
    <text evidence="16">Belongs to the MurB family.</text>
</comment>
<name>A0A133PJ30_9FIRM</name>
<dbReference type="InterPro" id="IPR016167">
    <property type="entry name" value="FAD-bd_PCMH_sub1"/>
</dbReference>
<comment type="function">
    <text evidence="2 16">Cell wall formation.</text>
</comment>
<evidence type="ECO:0000256" key="1">
    <source>
        <dbReference type="ARBA" id="ARBA00001974"/>
    </source>
</evidence>
<evidence type="ECO:0000256" key="14">
    <source>
        <dbReference type="ARBA" id="ARBA00023316"/>
    </source>
</evidence>
<dbReference type="Pfam" id="PF01565">
    <property type="entry name" value="FAD_binding_4"/>
    <property type="match status" value="1"/>
</dbReference>
<keyword evidence="7 16" id="KW-0285">Flavoprotein</keyword>
<feature type="active site" evidence="16">
    <location>
        <position position="291"/>
    </location>
</feature>
<dbReference type="SUPFAM" id="SSF56194">
    <property type="entry name" value="Uridine diphospho-N-Acetylenolpyruvylglucosamine reductase, MurB, C-terminal domain"/>
    <property type="match status" value="1"/>
</dbReference>
<keyword evidence="5 16" id="KW-0963">Cytoplasm</keyword>
<dbReference type="SUPFAM" id="SSF56176">
    <property type="entry name" value="FAD-binding/transporter-associated domain-like"/>
    <property type="match status" value="1"/>
</dbReference>
<organism evidence="18">
    <name type="scientific">Peptoniphilus harei</name>
    <dbReference type="NCBI Taxonomy" id="54005"/>
    <lineage>
        <taxon>Bacteria</taxon>
        <taxon>Bacillati</taxon>
        <taxon>Bacillota</taxon>
        <taxon>Tissierellia</taxon>
        <taxon>Tissierellales</taxon>
        <taxon>Peptoniphilaceae</taxon>
        <taxon>Peptoniphilus</taxon>
    </lineage>
</organism>
<proteinExistence type="inferred from homology"/>
<accession>A0A133PJ30</accession>
<evidence type="ECO:0000256" key="13">
    <source>
        <dbReference type="ARBA" id="ARBA00023306"/>
    </source>
</evidence>
<dbReference type="Gene3D" id="3.90.78.10">
    <property type="entry name" value="UDP-N-acetylenolpyruvoylglucosamine reductase, C-terminal domain"/>
    <property type="match status" value="1"/>
</dbReference>
<dbReference type="GO" id="GO:0005829">
    <property type="term" value="C:cytosol"/>
    <property type="evidence" value="ECO:0007669"/>
    <property type="project" value="TreeGrafter"/>
</dbReference>
<dbReference type="InterPro" id="IPR006094">
    <property type="entry name" value="Oxid_FAD_bind_N"/>
</dbReference>
<dbReference type="Gene3D" id="3.30.465.10">
    <property type="match status" value="1"/>
</dbReference>
<dbReference type="HAMAP" id="MF_00037">
    <property type="entry name" value="MurB"/>
    <property type="match status" value="1"/>
</dbReference>
<reference evidence="18 19" key="1">
    <citation type="submission" date="2016-01" db="EMBL/GenBank/DDBJ databases">
        <authorList>
            <person name="Oliw E.H."/>
        </authorList>
    </citation>
    <scope>NUCLEOTIDE SEQUENCE [LARGE SCALE GENOMIC DNA]</scope>
    <source>
        <strain evidence="18 19">CMW7756A</strain>
    </source>
</reference>
<dbReference type="InterPro" id="IPR016166">
    <property type="entry name" value="FAD-bd_PCMH"/>
</dbReference>
<evidence type="ECO:0000313" key="19">
    <source>
        <dbReference type="Proteomes" id="UP000070174"/>
    </source>
</evidence>
<evidence type="ECO:0000256" key="11">
    <source>
        <dbReference type="ARBA" id="ARBA00022984"/>
    </source>
</evidence>
<evidence type="ECO:0000313" key="18">
    <source>
        <dbReference type="EMBL" id="KXA28541.1"/>
    </source>
</evidence>
<dbReference type="GO" id="GO:0008762">
    <property type="term" value="F:UDP-N-acetylmuramate dehydrogenase activity"/>
    <property type="evidence" value="ECO:0007669"/>
    <property type="project" value="UniProtKB-UniRule"/>
</dbReference>
<dbReference type="PATRIC" id="fig|54005.3.peg.1740"/>
<dbReference type="Proteomes" id="UP000070174">
    <property type="component" value="Unassembled WGS sequence"/>
</dbReference>
<dbReference type="EC" id="1.3.1.98" evidence="16"/>
<dbReference type="InterPro" id="IPR036318">
    <property type="entry name" value="FAD-bd_PCMH-like_sf"/>
</dbReference>
<feature type="active site" description="Proton donor" evidence="16">
    <location>
        <position position="221"/>
    </location>
</feature>
<gene>
    <name evidence="16" type="primary">murB</name>
    <name evidence="18" type="ORF">HMPREF3229_01779</name>
</gene>
<keyword evidence="9 16" id="KW-0521">NADP</keyword>
<dbReference type="PANTHER" id="PTHR21071">
    <property type="entry name" value="UDP-N-ACETYLENOLPYRUVOYLGLUCOSAMINE REDUCTASE"/>
    <property type="match status" value="1"/>
</dbReference>
<dbReference type="UniPathway" id="UPA00219"/>
<dbReference type="PANTHER" id="PTHR21071:SF4">
    <property type="entry name" value="UDP-N-ACETYLENOLPYRUVOYLGLUCOSAMINE REDUCTASE"/>
    <property type="match status" value="1"/>
</dbReference>
<evidence type="ECO:0000256" key="9">
    <source>
        <dbReference type="ARBA" id="ARBA00022857"/>
    </source>
</evidence>
<comment type="subcellular location">
    <subcellularLocation>
        <location evidence="3 16">Cytoplasm</location>
    </subcellularLocation>
</comment>
<keyword evidence="14 16" id="KW-0961">Cell wall biogenesis/degradation</keyword>
<evidence type="ECO:0000256" key="7">
    <source>
        <dbReference type="ARBA" id="ARBA00022630"/>
    </source>
</evidence>
<dbReference type="InterPro" id="IPR003170">
    <property type="entry name" value="MurB"/>
</dbReference>
<protein>
    <recommendedName>
        <fullName evidence="16">UDP-N-acetylenolpyruvoylglucosamine reductase</fullName>
        <ecNumber evidence="16">1.3.1.98</ecNumber>
    </recommendedName>
    <alternativeName>
        <fullName evidence="16">UDP-N-acetylmuramate dehydrogenase</fullName>
    </alternativeName>
</protein>
<dbReference type="NCBIfam" id="NF010480">
    <property type="entry name" value="PRK13905.1"/>
    <property type="match status" value="1"/>
</dbReference>
<dbReference type="GO" id="GO:0009252">
    <property type="term" value="P:peptidoglycan biosynthetic process"/>
    <property type="evidence" value="ECO:0007669"/>
    <property type="project" value="UniProtKB-UniRule"/>
</dbReference>
<sequence length="297" mass="33139">MLFDINENLGDFFYDEPMKNHTSFCVGGPAKLLIKPRDEEALVEILKSIRKNNYKYYILGNCTNIIVRDKGFDGIIIKLKNKLNDVKKVSDKEIYAGTGASMKKISEFAMDNSLTGLEFAHGIPGSLGGAIVMNAGAYDGEIKNVVKSVRLLDENLDVIEVPGDEMNFSYRHSLVQERDLIVLGATFSLEDGDKNEIREKYEDFDQRRADKQPLDMPSAGSTFKRPTGYFAGKLIDDSGLRGFTHKGAGISEKHCGFVVNKNMATAQDVLETIEIVQKVVHDKFDVTLEREVKIIGD</sequence>
<dbReference type="PROSITE" id="PS51387">
    <property type="entry name" value="FAD_PCMH"/>
    <property type="match status" value="1"/>
</dbReference>
<evidence type="ECO:0000256" key="12">
    <source>
        <dbReference type="ARBA" id="ARBA00023002"/>
    </source>
</evidence>
<keyword evidence="8 16" id="KW-0274">FAD</keyword>
<dbReference type="GO" id="GO:0051301">
    <property type="term" value="P:cell division"/>
    <property type="evidence" value="ECO:0007669"/>
    <property type="project" value="UniProtKB-KW"/>
</dbReference>
<comment type="pathway">
    <text evidence="4 16">Cell wall biogenesis; peptidoglycan biosynthesis.</text>
</comment>
<dbReference type="InterPro" id="IPR036635">
    <property type="entry name" value="MurB_C_sf"/>
</dbReference>
<dbReference type="InterPro" id="IPR016169">
    <property type="entry name" value="FAD-bd_PCMH_sub2"/>
</dbReference>
<evidence type="ECO:0000256" key="6">
    <source>
        <dbReference type="ARBA" id="ARBA00022618"/>
    </source>
</evidence>
<comment type="caution">
    <text evidence="18">The sequence shown here is derived from an EMBL/GenBank/DDBJ whole genome shotgun (WGS) entry which is preliminary data.</text>
</comment>
<evidence type="ECO:0000256" key="4">
    <source>
        <dbReference type="ARBA" id="ARBA00004752"/>
    </source>
</evidence>
<dbReference type="EMBL" id="LRQE01000042">
    <property type="protein sequence ID" value="KXA28541.1"/>
    <property type="molecule type" value="Genomic_DNA"/>
</dbReference>
<dbReference type="RefSeq" id="WP_060800710.1">
    <property type="nucleotide sequence ID" value="NZ_KQ957105.1"/>
</dbReference>
<comment type="cofactor">
    <cofactor evidence="1 16">
        <name>FAD</name>
        <dbReference type="ChEBI" id="CHEBI:57692"/>
    </cofactor>
</comment>
<dbReference type="InterPro" id="IPR011601">
    <property type="entry name" value="MurB_C"/>
</dbReference>
<feature type="active site" evidence="16">
    <location>
        <position position="171"/>
    </location>
</feature>
<dbReference type="GO" id="GO:0008360">
    <property type="term" value="P:regulation of cell shape"/>
    <property type="evidence" value="ECO:0007669"/>
    <property type="project" value="UniProtKB-KW"/>
</dbReference>
<keyword evidence="12 16" id="KW-0560">Oxidoreductase</keyword>
<evidence type="ECO:0000256" key="5">
    <source>
        <dbReference type="ARBA" id="ARBA00022490"/>
    </source>
</evidence>
<dbReference type="Pfam" id="PF02873">
    <property type="entry name" value="MurB_C"/>
    <property type="match status" value="1"/>
</dbReference>
<dbReference type="NCBIfam" id="TIGR00179">
    <property type="entry name" value="murB"/>
    <property type="match status" value="1"/>
</dbReference>
<keyword evidence="13 16" id="KW-0131">Cell cycle</keyword>
<dbReference type="GO" id="GO:0071555">
    <property type="term" value="P:cell wall organization"/>
    <property type="evidence" value="ECO:0007669"/>
    <property type="project" value="UniProtKB-KW"/>
</dbReference>
<evidence type="ECO:0000259" key="17">
    <source>
        <dbReference type="PROSITE" id="PS51387"/>
    </source>
</evidence>
<keyword evidence="11 16" id="KW-0573">Peptidoglycan synthesis</keyword>
<evidence type="ECO:0000256" key="8">
    <source>
        <dbReference type="ARBA" id="ARBA00022827"/>
    </source>
</evidence>
<evidence type="ECO:0000256" key="3">
    <source>
        <dbReference type="ARBA" id="ARBA00004496"/>
    </source>
</evidence>
<feature type="domain" description="FAD-binding PCMH-type" evidence="17">
    <location>
        <begin position="26"/>
        <end position="192"/>
    </location>
</feature>
<evidence type="ECO:0000256" key="2">
    <source>
        <dbReference type="ARBA" id="ARBA00003921"/>
    </source>
</evidence>
<keyword evidence="10 16" id="KW-0133">Cell shape</keyword>